<evidence type="ECO:0000313" key="1">
    <source>
        <dbReference type="EMBL" id="CRK26725.1"/>
    </source>
</evidence>
<dbReference type="EMBL" id="CVQH01020284">
    <property type="protein sequence ID" value="CRK26725.1"/>
    <property type="molecule type" value="Genomic_DNA"/>
</dbReference>
<evidence type="ECO:0000313" key="2">
    <source>
        <dbReference type="Proteomes" id="UP000044602"/>
    </source>
</evidence>
<sequence length="207" mass="22452">QTALDHGRELNLYICSRRCESLVEAAEGYARERRHILDNALAADEGEDGLHVLLQEDVEQEVGQVLAVHGGESKKTTIDSNIVGASNVVGFDAILDFFPNVDLEEGTSSITELFHVHQCNALNNLCIGLEAPLLFALHASDLGEVAENHGPVAAHDGKIDKVFAQIDDMLRCADIRTHADVCIAGRVEVTNVLIVPTQLLVTNLLLK</sequence>
<feature type="non-terminal residue" evidence="1">
    <location>
        <position position="1"/>
    </location>
</feature>
<keyword evidence="2" id="KW-1185">Reference proteome</keyword>
<feature type="non-terminal residue" evidence="1">
    <location>
        <position position="207"/>
    </location>
</feature>
<gene>
    <name evidence="1" type="ORF">BN1708_014658</name>
</gene>
<protein>
    <submittedName>
        <fullName evidence="1">Uncharacterized protein</fullName>
    </submittedName>
</protein>
<reference evidence="1 2" key="1">
    <citation type="submission" date="2015-05" db="EMBL/GenBank/DDBJ databases">
        <authorList>
            <person name="Wang D.B."/>
            <person name="Wang M."/>
        </authorList>
    </citation>
    <scope>NUCLEOTIDE SEQUENCE [LARGE SCALE GENOMIC DNA]</scope>
    <source>
        <strain evidence="1">VL1</strain>
    </source>
</reference>
<name>A0A0G4LYV8_VERLO</name>
<dbReference type="Proteomes" id="UP000044602">
    <property type="component" value="Unassembled WGS sequence"/>
</dbReference>
<accession>A0A0G4LYV8</accession>
<proteinExistence type="predicted"/>
<organism evidence="1 2">
    <name type="scientific">Verticillium longisporum</name>
    <name type="common">Verticillium dahliae var. longisporum</name>
    <dbReference type="NCBI Taxonomy" id="100787"/>
    <lineage>
        <taxon>Eukaryota</taxon>
        <taxon>Fungi</taxon>
        <taxon>Dikarya</taxon>
        <taxon>Ascomycota</taxon>
        <taxon>Pezizomycotina</taxon>
        <taxon>Sordariomycetes</taxon>
        <taxon>Hypocreomycetidae</taxon>
        <taxon>Glomerellales</taxon>
        <taxon>Plectosphaerellaceae</taxon>
        <taxon>Verticillium</taxon>
    </lineage>
</organism>
<dbReference type="AlphaFoldDB" id="A0A0G4LYV8"/>